<accession>A0A660LFW1</accession>
<keyword evidence="3" id="KW-1185">Reference proteome</keyword>
<evidence type="ECO:0000313" key="2">
    <source>
        <dbReference type="EMBL" id="RKQ91804.1"/>
    </source>
</evidence>
<dbReference type="Proteomes" id="UP000278962">
    <property type="component" value="Unassembled WGS sequence"/>
</dbReference>
<feature type="region of interest" description="Disordered" evidence="1">
    <location>
        <begin position="139"/>
        <end position="163"/>
    </location>
</feature>
<name>A0A660LFW1_9ACTN</name>
<evidence type="ECO:0000313" key="3">
    <source>
        <dbReference type="Proteomes" id="UP000278962"/>
    </source>
</evidence>
<protein>
    <submittedName>
        <fullName evidence="2">Uncharacterized protein</fullName>
    </submittedName>
</protein>
<sequence>MSDPEETGLCPQCGGDLTLNADETAWQCDADGCALRGQPQVAVTDEDRATMRAVGSLEDAMHSLFGLDGPSPDVPVTFEVMTECPFCGTPVDDSPRTEGAWRCTNEACELHREPAPMTEEERAQTPSLGTVEDVWRTYFAPQPDAPPEPQPGRKRRWPFGRRG</sequence>
<dbReference type="AlphaFoldDB" id="A0A660LFW1"/>
<proteinExistence type="predicted"/>
<organism evidence="2 3">
    <name type="scientific">Solirubrobacter pauli</name>
    <dbReference type="NCBI Taxonomy" id="166793"/>
    <lineage>
        <taxon>Bacteria</taxon>
        <taxon>Bacillati</taxon>
        <taxon>Actinomycetota</taxon>
        <taxon>Thermoleophilia</taxon>
        <taxon>Solirubrobacterales</taxon>
        <taxon>Solirubrobacteraceae</taxon>
        <taxon>Solirubrobacter</taxon>
    </lineage>
</organism>
<dbReference type="EMBL" id="RBIL01000001">
    <property type="protein sequence ID" value="RKQ91804.1"/>
    <property type="molecule type" value="Genomic_DNA"/>
</dbReference>
<gene>
    <name evidence="2" type="ORF">C8N24_1635</name>
</gene>
<dbReference type="OrthoDB" id="9810247at2"/>
<dbReference type="RefSeq" id="WP_147447694.1">
    <property type="nucleotide sequence ID" value="NZ_RBIL01000001.1"/>
</dbReference>
<reference evidence="2 3" key="1">
    <citation type="submission" date="2018-10" db="EMBL/GenBank/DDBJ databases">
        <title>Genomic Encyclopedia of Archaeal and Bacterial Type Strains, Phase II (KMG-II): from individual species to whole genera.</title>
        <authorList>
            <person name="Goeker M."/>
        </authorList>
    </citation>
    <scope>NUCLEOTIDE SEQUENCE [LARGE SCALE GENOMIC DNA]</scope>
    <source>
        <strain evidence="2 3">DSM 14954</strain>
    </source>
</reference>
<evidence type="ECO:0000256" key="1">
    <source>
        <dbReference type="SAM" id="MobiDB-lite"/>
    </source>
</evidence>
<feature type="compositionally biased region" description="Basic residues" evidence="1">
    <location>
        <begin position="152"/>
        <end position="163"/>
    </location>
</feature>
<comment type="caution">
    <text evidence="2">The sequence shown here is derived from an EMBL/GenBank/DDBJ whole genome shotgun (WGS) entry which is preliminary data.</text>
</comment>